<dbReference type="InterPro" id="IPR052969">
    <property type="entry name" value="Thr-specific_kinase-like"/>
</dbReference>
<dbReference type="Proteomes" id="UP000546200">
    <property type="component" value="Unassembled WGS sequence"/>
</dbReference>
<accession>A0A7W9EXF8</accession>
<dbReference type="RefSeq" id="WP_184059826.1">
    <property type="nucleotide sequence ID" value="NZ_JACIJK010000011.1"/>
</dbReference>
<evidence type="ECO:0000256" key="1">
    <source>
        <dbReference type="SAM" id="MobiDB-lite"/>
    </source>
</evidence>
<dbReference type="CDD" id="cd00198">
    <property type="entry name" value="vWFA"/>
    <property type="match status" value="1"/>
</dbReference>
<feature type="region of interest" description="Disordered" evidence="1">
    <location>
        <begin position="1"/>
        <end position="63"/>
    </location>
</feature>
<reference evidence="3 4" key="1">
    <citation type="submission" date="2020-08" db="EMBL/GenBank/DDBJ databases">
        <title>Genomic Encyclopedia of Type Strains, Phase IV (KMG-IV): sequencing the most valuable type-strain genomes for metagenomic binning, comparative biology and taxonomic classification.</title>
        <authorList>
            <person name="Goeker M."/>
        </authorList>
    </citation>
    <scope>NUCLEOTIDE SEQUENCE [LARGE SCALE GENOMIC DNA]</scope>
    <source>
        <strain evidence="3 4">DSM 100044</strain>
    </source>
</reference>
<protein>
    <recommendedName>
        <fullName evidence="2">VWFA domain-containing protein</fullName>
    </recommendedName>
</protein>
<dbReference type="Gene3D" id="3.40.50.410">
    <property type="entry name" value="von Willebrand factor, type A domain"/>
    <property type="match status" value="1"/>
</dbReference>
<dbReference type="InterPro" id="IPR002035">
    <property type="entry name" value="VWF_A"/>
</dbReference>
<dbReference type="InterPro" id="IPR036465">
    <property type="entry name" value="vWFA_dom_sf"/>
</dbReference>
<dbReference type="SUPFAM" id="SSF53300">
    <property type="entry name" value="vWA-like"/>
    <property type="match status" value="1"/>
</dbReference>
<comment type="caution">
    <text evidence="3">The sequence shown here is derived from an EMBL/GenBank/DDBJ whole genome shotgun (WGS) entry which is preliminary data.</text>
</comment>
<evidence type="ECO:0000313" key="4">
    <source>
        <dbReference type="Proteomes" id="UP000546200"/>
    </source>
</evidence>
<organism evidence="3 4">
    <name type="scientific">Sphingomonas aerophila</name>
    <dbReference type="NCBI Taxonomy" id="1344948"/>
    <lineage>
        <taxon>Bacteria</taxon>
        <taxon>Pseudomonadati</taxon>
        <taxon>Pseudomonadota</taxon>
        <taxon>Alphaproteobacteria</taxon>
        <taxon>Sphingomonadales</taxon>
        <taxon>Sphingomonadaceae</taxon>
        <taxon>Sphingomonas</taxon>
    </lineage>
</organism>
<dbReference type="AlphaFoldDB" id="A0A7W9EXF8"/>
<feature type="compositionally biased region" description="Low complexity" evidence="1">
    <location>
        <begin position="18"/>
        <end position="37"/>
    </location>
</feature>
<proteinExistence type="predicted"/>
<evidence type="ECO:0000313" key="3">
    <source>
        <dbReference type="EMBL" id="MBB5716498.1"/>
    </source>
</evidence>
<feature type="compositionally biased region" description="Low complexity" evidence="1">
    <location>
        <begin position="48"/>
        <end position="63"/>
    </location>
</feature>
<dbReference type="EMBL" id="JACIJK010000011">
    <property type="protein sequence ID" value="MBB5716498.1"/>
    <property type="molecule type" value="Genomic_DNA"/>
</dbReference>
<feature type="domain" description="VWFA" evidence="2">
    <location>
        <begin position="72"/>
        <end position="294"/>
    </location>
</feature>
<dbReference type="PANTHER" id="PTHR47763">
    <property type="entry name" value="ALPHA-PROTEIN KINASE VWKA"/>
    <property type="match status" value="1"/>
</dbReference>
<sequence length="303" mass="32181">MNGTEPSNLQDTVETPGAESPVTPAPEEVAAADTVATPLEGALEPEGSPGVAALAPSSAAPQSRAKTKGVADIVFVVDVSGSMAPCIDALRQNIEAFVDSLSRGDANNAAPVKDWRAKVVGYRDFESAESEGLPWIIDNSFVRDTAELKGQLAALDANGGGDEPESLLDTLYKVATMEATPKGSQTVEATKWRYRSDAARVVVVFTDASFKETMSIPEAKGGSLQDVANVVMANRIILSVFAPNFEGYDRLSQIDKSEWEVVEFEGLTPQEALQKFTADPVNFRNTLKQLAASVSRSAETVAL</sequence>
<evidence type="ECO:0000259" key="2">
    <source>
        <dbReference type="PROSITE" id="PS50234"/>
    </source>
</evidence>
<feature type="compositionally biased region" description="Polar residues" evidence="1">
    <location>
        <begin position="1"/>
        <end position="13"/>
    </location>
</feature>
<name>A0A7W9EXF8_9SPHN</name>
<keyword evidence="4" id="KW-1185">Reference proteome</keyword>
<gene>
    <name evidence="3" type="ORF">FHS94_003364</name>
</gene>
<dbReference type="PROSITE" id="PS50234">
    <property type="entry name" value="VWFA"/>
    <property type="match status" value="1"/>
</dbReference>